<dbReference type="EMBL" id="JAVRFI010000022">
    <property type="protein sequence ID" value="MDT0452667.1"/>
    <property type="molecule type" value="Genomic_DNA"/>
</dbReference>
<feature type="transmembrane region" description="Helical" evidence="2">
    <location>
        <begin position="266"/>
        <end position="288"/>
    </location>
</feature>
<dbReference type="Proteomes" id="UP001180531">
    <property type="component" value="Unassembled WGS sequence"/>
</dbReference>
<proteinExistence type="predicted"/>
<feature type="transmembrane region" description="Helical" evidence="2">
    <location>
        <begin position="238"/>
        <end position="260"/>
    </location>
</feature>
<sequence>MDPSGAHSPAPEPLSTAERQEYERLRRLATMRHRRVRKVTASALLVLTFLLAPLAVVAAWVNSQISDTDRYVQTVAPVATAPSVQNAVTDRLTGRVVDKVDFRAITDALGRTLAKTDAPSAVVDKTSLLTGPLKNAMTTAVHTVVNKVVTSDQFAEAWNIANRRAHAAVVKTLTGEGNSAVQAKGDTVVLDIGTLVDNVKKRLVDEGYEKAAAIPDVDKTVPLFTTDKLDKAQSLMRLLDVVGTWLPVTTLALAAIAVWTAPSHRIALMAAAIGTGVMMIALLVALAVMRRVYLDSVPTNVLPADAARTIYDAFVRFLRVSTRTVLVTAVITTVAGYLYGPGRGARFVRSLTTRGTGAGGRALAHAGVRTGATGRWLEAYRAWTTGVVIAGGALALILWNYPTAACVALVLGIVVAVLALLGLLAAASGTDTPDTESAPPRTGDQIRRTT</sequence>
<reference evidence="3" key="1">
    <citation type="submission" date="2024-05" db="EMBL/GenBank/DDBJ databases">
        <title>30 novel species of actinomycetes from the DSMZ collection.</title>
        <authorList>
            <person name="Nouioui I."/>
        </authorList>
    </citation>
    <scope>NUCLEOTIDE SEQUENCE</scope>
    <source>
        <strain evidence="3">DSM 40473</strain>
    </source>
</reference>
<feature type="region of interest" description="Disordered" evidence="1">
    <location>
        <begin position="428"/>
        <end position="450"/>
    </location>
</feature>
<dbReference type="RefSeq" id="WP_311614142.1">
    <property type="nucleotide sequence ID" value="NZ_JAVRFI010000022.1"/>
</dbReference>
<evidence type="ECO:0008006" key="5">
    <source>
        <dbReference type="Google" id="ProtNLM"/>
    </source>
</evidence>
<keyword evidence="4" id="KW-1185">Reference proteome</keyword>
<accession>A0ABU2SUH5</accession>
<feature type="transmembrane region" description="Helical" evidence="2">
    <location>
        <begin position="406"/>
        <end position="427"/>
    </location>
</feature>
<organism evidence="3 4">
    <name type="scientific">Streptomyces hesseae</name>
    <dbReference type="NCBI Taxonomy" id="3075519"/>
    <lineage>
        <taxon>Bacteria</taxon>
        <taxon>Bacillati</taxon>
        <taxon>Actinomycetota</taxon>
        <taxon>Actinomycetes</taxon>
        <taxon>Kitasatosporales</taxon>
        <taxon>Streptomycetaceae</taxon>
        <taxon>Streptomyces</taxon>
    </lineage>
</organism>
<feature type="transmembrane region" description="Helical" evidence="2">
    <location>
        <begin position="320"/>
        <end position="340"/>
    </location>
</feature>
<keyword evidence="2" id="KW-0812">Transmembrane</keyword>
<gene>
    <name evidence="3" type="ORF">RM609_26775</name>
</gene>
<keyword evidence="2" id="KW-1133">Transmembrane helix</keyword>
<feature type="transmembrane region" description="Helical" evidence="2">
    <location>
        <begin position="380"/>
        <end position="399"/>
    </location>
</feature>
<keyword evidence="2" id="KW-0472">Membrane</keyword>
<protein>
    <recommendedName>
        <fullName evidence="5">Integral membrane protein</fullName>
    </recommendedName>
</protein>
<comment type="caution">
    <text evidence="3">The sequence shown here is derived from an EMBL/GenBank/DDBJ whole genome shotgun (WGS) entry which is preliminary data.</text>
</comment>
<evidence type="ECO:0000256" key="1">
    <source>
        <dbReference type="SAM" id="MobiDB-lite"/>
    </source>
</evidence>
<name>A0ABU2SUH5_9ACTN</name>
<evidence type="ECO:0000256" key="2">
    <source>
        <dbReference type="SAM" id="Phobius"/>
    </source>
</evidence>
<evidence type="ECO:0000313" key="3">
    <source>
        <dbReference type="EMBL" id="MDT0452667.1"/>
    </source>
</evidence>
<feature type="transmembrane region" description="Helical" evidence="2">
    <location>
        <begin position="41"/>
        <end position="61"/>
    </location>
</feature>
<evidence type="ECO:0000313" key="4">
    <source>
        <dbReference type="Proteomes" id="UP001180531"/>
    </source>
</evidence>